<dbReference type="AlphaFoldDB" id="A0A147ER67"/>
<organism evidence="3 4">
    <name type="scientific">Leucobacter chromiiresistens</name>
    <dbReference type="NCBI Taxonomy" id="1079994"/>
    <lineage>
        <taxon>Bacteria</taxon>
        <taxon>Bacillati</taxon>
        <taxon>Actinomycetota</taxon>
        <taxon>Actinomycetes</taxon>
        <taxon>Micrococcales</taxon>
        <taxon>Microbacteriaceae</taxon>
        <taxon>Leucobacter</taxon>
    </lineage>
</organism>
<dbReference type="Proteomes" id="UP000070810">
    <property type="component" value="Unassembled WGS sequence"/>
</dbReference>
<reference evidence="3 4" key="1">
    <citation type="journal article" date="2016" name="Front. Microbiol.">
        <title>Genomic Resource of Rice Seed Associated Bacteria.</title>
        <authorList>
            <person name="Midha S."/>
            <person name="Bansal K."/>
            <person name="Sharma S."/>
            <person name="Kumar N."/>
            <person name="Patil P.P."/>
            <person name="Chaudhry V."/>
            <person name="Patil P.B."/>
        </authorList>
    </citation>
    <scope>NUCLEOTIDE SEQUENCE [LARGE SCALE GENOMIC DNA]</scope>
    <source>
        <strain evidence="3 4">NS354</strain>
    </source>
</reference>
<keyword evidence="1" id="KW-0862">Zinc</keyword>
<dbReference type="OrthoDB" id="158614at2"/>
<protein>
    <submittedName>
        <fullName evidence="3">LmbE-like protein</fullName>
    </submittedName>
</protein>
<evidence type="ECO:0000313" key="4">
    <source>
        <dbReference type="Proteomes" id="UP000070810"/>
    </source>
</evidence>
<dbReference type="SUPFAM" id="SSF102588">
    <property type="entry name" value="LmbE-like"/>
    <property type="match status" value="1"/>
</dbReference>
<dbReference type="Pfam" id="PF02585">
    <property type="entry name" value="PIG-L"/>
    <property type="match status" value="1"/>
</dbReference>
<dbReference type="PANTHER" id="PTHR12993">
    <property type="entry name" value="N-ACETYLGLUCOSAMINYL-PHOSPHATIDYLINOSITOL DE-N-ACETYLASE-RELATED"/>
    <property type="match status" value="1"/>
</dbReference>
<feature type="region of interest" description="Disordered" evidence="2">
    <location>
        <begin position="255"/>
        <end position="291"/>
    </location>
</feature>
<evidence type="ECO:0000313" key="3">
    <source>
        <dbReference type="EMBL" id="KTR87042.1"/>
    </source>
</evidence>
<keyword evidence="4" id="KW-1185">Reference proteome</keyword>
<evidence type="ECO:0000256" key="2">
    <source>
        <dbReference type="SAM" id="MobiDB-lite"/>
    </source>
</evidence>
<sequence>MGVRDVNADVSTWFDGRARVLFVHAHPDDETIATGGTLAALAEAGREPLLVTLTRGERGEVVAGPLEALVAAHGIAVARQNELKTALGMLGVERHAFLGVEPARAEGYPPVIYEDSGMAWGPDGRATASEDASPDALTSAPAVEALNDLLAAAYQSQAQAIVSYDDGGGYGHPDHVFAHRLARAVAHALEIPFWAIVSDVFSSDAGPAPTDASSASAEAHDVSPWLPRKTAALRAYATQLTVDGDEIVHVGGQREPIGTVETFRRLTPAPSGPGAESAPRGEAPSAEAPPR</sequence>
<feature type="compositionally biased region" description="Low complexity" evidence="2">
    <location>
        <begin position="268"/>
        <end position="278"/>
    </location>
</feature>
<dbReference type="InterPro" id="IPR024078">
    <property type="entry name" value="LmbE-like_dom_sf"/>
</dbReference>
<dbReference type="GO" id="GO:0016137">
    <property type="term" value="P:glycoside metabolic process"/>
    <property type="evidence" value="ECO:0007669"/>
    <property type="project" value="UniProtKB-ARBA"/>
</dbReference>
<dbReference type="Gene3D" id="3.40.50.10320">
    <property type="entry name" value="LmbE-like"/>
    <property type="match status" value="1"/>
</dbReference>
<dbReference type="PATRIC" id="fig|1079994.3.peg.38"/>
<evidence type="ECO:0000256" key="1">
    <source>
        <dbReference type="ARBA" id="ARBA00022833"/>
    </source>
</evidence>
<dbReference type="EMBL" id="LDRK01000010">
    <property type="protein sequence ID" value="KTR87042.1"/>
    <property type="molecule type" value="Genomic_DNA"/>
</dbReference>
<dbReference type="PANTHER" id="PTHR12993:SF11">
    <property type="entry name" value="N-ACETYLGLUCOSAMINYL-PHOSPHATIDYLINOSITOL DE-N-ACETYLASE"/>
    <property type="match status" value="1"/>
</dbReference>
<name>A0A147ER67_9MICO</name>
<proteinExistence type="predicted"/>
<accession>A0A147ER67</accession>
<comment type="caution">
    <text evidence="3">The sequence shown here is derived from an EMBL/GenBank/DDBJ whole genome shotgun (WGS) entry which is preliminary data.</text>
</comment>
<gene>
    <name evidence="3" type="ORF">NS354_01715</name>
</gene>
<dbReference type="InterPro" id="IPR003737">
    <property type="entry name" value="GlcNAc_PI_deacetylase-related"/>
</dbReference>
<dbReference type="GO" id="GO:0016811">
    <property type="term" value="F:hydrolase activity, acting on carbon-nitrogen (but not peptide) bonds, in linear amides"/>
    <property type="evidence" value="ECO:0007669"/>
    <property type="project" value="TreeGrafter"/>
</dbReference>